<proteinExistence type="predicted"/>
<evidence type="ECO:0000313" key="1">
    <source>
        <dbReference type="EMBL" id="GAX61419.1"/>
    </source>
</evidence>
<protein>
    <submittedName>
        <fullName evidence="1">4-hydroxy-3-methylbut-2-enyl diphosphate reductase</fullName>
    </submittedName>
</protein>
<dbReference type="EMBL" id="BAOS01000022">
    <property type="protein sequence ID" value="GAX61419.1"/>
    <property type="molecule type" value="Genomic_DNA"/>
</dbReference>
<accession>A0A286TZU1</accession>
<evidence type="ECO:0000313" key="2">
    <source>
        <dbReference type="Proteomes" id="UP000218542"/>
    </source>
</evidence>
<keyword evidence="2" id="KW-1185">Reference proteome</keyword>
<gene>
    <name evidence="1" type="ORF">SCALIN_C22_0130</name>
</gene>
<organism evidence="1 2">
    <name type="scientific">Candidatus Scalindua japonica</name>
    <dbReference type="NCBI Taxonomy" id="1284222"/>
    <lineage>
        <taxon>Bacteria</taxon>
        <taxon>Pseudomonadati</taxon>
        <taxon>Planctomycetota</taxon>
        <taxon>Candidatus Brocadiia</taxon>
        <taxon>Candidatus Brocadiales</taxon>
        <taxon>Candidatus Scalinduaceae</taxon>
        <taxon>Candidatus Scalindua</taxon>
    </lineage>
</organism>
<reference evidence="2" key="1">
    <citation type="journal article" date="2017" name="Environ. Microbiol. Rep.">
        <title>Genetic Diversity of Marine Anaerobic Ammonium-Oxidizing Bacteria as Revealed by Genomic and Proteomic Analyses of 'Candidatus Scalindua japonica'.</title>
        <authorList>
            <person name="Oshiki M."/>
            <person name="Mizuto K."/>
            <person name="Kimura Z."/>
            <person name="Kindaichi T."/>
            <person name="Satoh H."/>
            <person name="Okabe S."/>
        </authorList>
    </citation>
    <scope>NUCLEOTIDE SEQUENCE [LARGE SCALE GENOMIC DNA]</scope>
    <source>
        <strain evidence="2">husup-a2</strain>
    </source>
</reference>
<dbReference type="Proteomes" id="UP000218542">
    <property type="component" value="Unassembled WGS sequence"/>
</dbReference>
<comment type="caution">
    <text evidence="1">The sequence shown here is derived from an EMBL/GenBank/DDBJ whole genome shotgun (WGS) entry which is preliminary data.</text>
</comment>
<name>A0A286TZU1_9BACT</name>
<dbReference type="AlphaFoldDB" id="A0A286TZU1"/>
<dbReference type="OrthoDB" id="9800361at2"/>
<dbReference type="RefSeq" id="WP_133111879.1">
    <property type="nucleotide sequence ID" value="NZ_BAOS01000022.1"/>
</dbReference>
<sequence length="81" mass="9065">MDIVSVNDEQVIECVHCKGTGICKHADYQWKDNYVLFECTKCGKGVKRYGVKDGIFSTRRAPDYLKPPVCGVCSGKGYTRV</sequence>